<evidence type="ECO:0000313" key="2">
    <source>
        <dbReference type="Proteomes" id="UP000054560"/>
    </source>
</evidence>
<organism evidence="1 2">
    <name type="scientific">Sphaeroforma arctica JP610</name>
    <dbReference type="NCBI Taxonomy" id="667725"/>
    <lineage>
        <taxon>Eukaryota</taxon>
        <taxon>Ichthyosporea</taxon>
        <taxon>Ichthyophonida</taxon>
        <taxon>Sphaeroforma</taxon>
    </lineage>
</organism>
<evidence type="ECO:0000313" key="1">
    <source>
        <dbReference type="EMBL" id="KNC79537.1"/>
    </source>
</evidence>
<accession>A0A0L0FRT9</accession>
<name>A0A0L0FRT9_9EUKA</name>
<proteinExistence type="predicted"/>
<dbReference type="RefSeq" id="XP_014153439.1">
    <property type="nucleotide sequence ID" value="XM_014297964.1"/>
</dbReference>
<dbReference type="EMBL" id="KQ242287">
    <property type="protein sequence ID" value="KNC79537.1"/>
    <property type="molecule type" value="Genomic_DNA"/>
</dbReference>
<sequence>MNMLHNKKDCPHPVSVCEYIRISMSRMRYPFTQYPLNIAVEITLSIKHLALGLALETDYPKGTLPNEQLNKQVSSICDCKKPNVGEEPAQYSGAMGRYIDSYMSKYGIEPNLETQTAEEFSSVINIDVLFIKDENAVIHLEETIKDLQDSVFCSATVTRTYFFF</sequence>
<protein>
    <submittedName>
        <fullName evidence="1">Uncharacterized protein</fullName>
    </submittedName>
</protein>
<dbReference type="Proteomes" id="UP000054560">
    <property type="component" value="Unassembled WGS sequence"/>
</dbReference>
<dbReference type="AlphaFoldDB" id="A0A0L0FRT9"/>
<dbReference type="GeneID" id="25908576"/>
<reference evidence="1 2" key="1">
    <citation type="submission" date="2011-02" db="EMBL/GenBank/DDBJ databases">
        <title>The Genome Sequence of Sphaeroforma arctica JP610.</title>
        <authorList>
            <consortium name="The Broad Institute Genome Sequencing Platform"/>
            <person name="Russ C."/>
            <person name="Cuomo C."/>
            <person name="Young S.K."/>
            <person name="Zeng Q."/>
            <person name="Gargeya S."/>
            <person name="Alvarado L."/>
            <person name="Berlin A."/>
            <person name="Chapman S.B."/>
            <person name="Chen Z."/>
            <person name="Freedman E."/>
            <person name="Gellesch M."/>
            <person name="Goldberg J."/>
            <person name="Griggs A."/>
            <person name="Gujja S."/>
            <person name="Heilman E."/>
            <person name="Heiman D."/>
            <person name="Howarth C."/>
            <person name="Mehta T."/>
            <person name="Neiman D."/>
            <person name="Pearson M."/>
            <person name="Roberts A."/>
            <person name="Saif S."/>
            <person name="Shea T."/>
            <person name="Shenoy N."/>
            <person name="Sisk P."/>
            <person name="Stolte C."/>
            <person name="Sykes S."/>
            <person name="White J."/>
            <person name="Yandava C."/>
            <person name="Burger G."/>
            <person name="Gray M.W."/>
            <person name="Holland P.W.H."/>
            <person name="King N."/>
            <person name="Lang F.B.F."/>
            <person name="Roger A.J."/>
            <person name="Ruiz-Trillo I."/>
            <person name="Haas B."/>
            <person name="Nusbaum C."/>
            <person name="Birren B."/>
        </authorList>
    </citation>
    <scope>NUCLEOTIDE SEQUENCE [LARGE SCALE GENOMIC DNA]</scope>
    <source>
        <strain evidence="1 2">JP610</strain>
    </source>
</reference>
<keyword evidence="2" id="KW-1185">Reference proteome</keyword>
<gene>
    <name evidence="1" type="ORF">SARC_08072</name>
</gene>